<evidence type="ECO:0000313" key="2">
    <source>
        <dbReference type="EMBL" id="KGO99413.1"/>
    </source>
</evidence>
<dbReference type="AlphaFoldDB" id="A0A0A0M8R5"/>
<reference evidence="2 3" key="1">
    <citation type="submission" date="2013-08" db="EMBL/GenBank/DDBJ databases">
        <title>Genomic analysis of Lysobacter defluvii.</title>
        <authorList>
            <person name="Wang Q."/>
            <person name="Wang G."/>
        </authorList>
    </citation>
    <scope>NUCLEOTIDE SEQUENCE [LARGE SCALE GENOMIC DNA]</scope>
    <source>
        <strain evidence="2 3">IMMIB APB-9</strain>
    </source>
</reference>
<evidence type="ECO:0000256" key="1">
    <source>
        <dbReference type="SAM" id="Phobius"/>
    </source>
</evidence>
<protein>
    <recommendedName>
        <fullName evidence="4">DUF3426 domain-containing protein</fullName>
    </recommendedName>
</protein>
<dbReference type="STRING" id="1385515.GCA_000423325_01758"/>
<dbReference type="eggNOG" id="COG1273">
    <property type="taxonomic scope" value="Bacteria"/>
</dbReference>
<gene>
    <name evidence="2" type="ORF">N791_08045</name>
</gene>
<name>A0A0A0M8R5_9GAMM</name>
<keyword evidence="3" id="KW-1185">Reference proteome</keyword>
<keyword evidence="1" id="KW-0472">Membrane</keyword>
<evidence type="ECO:0008006" key="4">
    <source>
        <dbReference type="Google" id="ProtNLM"/>
    </source>
</evidence>
<evidence type="ECO:0000313" key="3">
    <source>
        <dbReference type="Proteomes" id="UP000030003"/>
    </source>
</evidence>
<accession>A0A0A0M8R5</accession>
<dbReference type="InterPro" id="IPR021834">
    <property type="entry name" value="DUF3426"/>
</dbReference>
<sequence>MATPAFARRRAPDGGRRGQAWSWLAVAVLGVLLALQLFLAQRAQLAADAGTRPFATAVCSVLGCTVPPWREPSAWTMLSRDVAPSASEAGVLEVTAAFRNQARWPQPLPVLTLSLTDRHGRVVAARAFTPEEYQSSGVPSVVASGEAAQVHLRVREPDTDIVAFSFEFR</sequence>
<dbReference type="RefSeq" id="WP_161625783.1">
    <property type="nucleotide sequence ID" value="NZ_AUHT01000008.1"/>
</dbReference>
<dbReference type="EMBL" id="AVBH01000017">
    <property type="protein sequence ID" value="KGO99413.1"/>
    <property type="molecule type" value="Genomic_DNA"/>
</dbReference>
<comment type="caution">
    <text evidence="2">The sequence shown here is derived from an EMBL/GenBank/DDBJ whole genome shotgun (WGS) entry which is preliminary data.</text>
</comment>
<dbReference type="Pfam" id="PF11906">
    <property type="entry name" value="DUF3426"/>
    <property type="match status" value="1"/>
</dbReference>
<organism evidence="2 3">
    <name type="scientific">Lysobacter defluvii IMMIB APB-9 = DSM 18482</name>
    <dbReference type="NCBI Taxonomy" id="1385515"/>
    <lineage>
        <taxon>Bacteria</taxon>
        <taxon>Pseudomonadati</taxon>
        <taxon>Pseudomonadota</taxon>
        <taxon>Gammaproteobacteria</taxon>
        <taxon>Lysobacterales</taxon>
        <taxon>Lysobacteraceae</taxon>
        <taxon>Novilysobacter</taxon>
    </lineage>
</organism>
<keyword evidence="1" id="KW-0812">Transmembrane</keyword>
<proteinExistence type="predicted"/>
<keyword evidence="1" id="KW-1133">Transmembrane helix</keyword>
<dbReference type="Proteomes" id="UP000030003">
    <property type="component" value="Unassembled WGS sequence"/>
</dbReference>
<feature type="transmembrane region" description="Helical" evidence="1">
    <location>
        <begin position="20"/>
        <end position="39"/>
    </location>
</feature>